<evidence type="ECO:0000256" key="1">
    <source>
        <dbReference type="SAM" id="MobiDB-lite"/>
    </source>
</evidence>
<name>A0ABN7AFC4_9HEMI</name>
<feature type="region of interest" description="Disordered" evidence="1">
    <location>
        <begin position="48"/>
        <end position="86"/>
    </location>
</feature>
<feature type="compositionally biased region" description="Basic and acidic residues" evidence="1">
    <location>
        <begin position="48"/>
        <end position="62"/>
    </location>
</feature>
<dbReference type="Proteomes" id="UP001307889">
    <property type="component" value="Chromosome 2"/>
</dbReference>
<gene>
    <name evidence="2" type="ORF">NTJ_03781</name>
</gene>
<feature type="compositionally biased region" description="Basic and acidic residues" evidence="1">
    <location>
        <begin position="70"/>
        <end position="86"/>
    </location>
</feature>
<proteinExistence type="predicted"/>
<reference evidence="2 3" key="1">
    <citation type="submission" date="2023-09" db="EMBL/GenBank/DDBJ databases">
        <title>Nesidiocoris tenuis whole genome shotgun sequence.</title>
        <authorList>
            <person name="Shibata T."/>
            <person name="Shimoda M."/>
            <person name="Kobayashi T."/>
            <person name="Uehara T."/>
        </authorList>
    </citation>
    <scope>NUCLEOTIDE SEQUENCE [LARGE SCALE GENOMIC DNA]</scope>
    <source>
        <strain evidence="2 3">Japan</strain>
    </source>
</reference>
<dbReference type="EMBL" id="AP028910">
    <property type="protein sequence ID" value="BES90973.1"/>
    <property type="molecule type" value="Genomic_DNA"/>
</dbReference>
<keyword evidence="3" id="KW-1185">Reference proteome</keyword>
<evidence type="ECO:0000313" key="2">
    <source>
        <dbReference type="EMBL" id="BES90973.1"/>
    </source>
</evidence>
<evidence type="ECO:0000313" key="3">
    <source>
        <dbReference type="Proteomes" id="UP001307889"/>
    </source>
</evidence>
<accession>A0ABN7AFC4</accession>
<protein>
    <submittedName>
        <fullName evidence="2">Uncharacterized protein</fullName>
    </submittedName>
</protein>
<organism evidence="2 3">
    <name type="scientific">Nesidiocoris tenuis</name>
    <dbReference type="NCBI Taxonomy" id="355587"/>
    <lineage>
        <taxon>Eukaryota</taxon>
        <taxon>Metazoa</taxon>
        <taxon>Ecdysozoa</taxon>
        <taxon>Arthropoda</taxon>
        <taxon>Hexapoda</taxon>
        <taxon>Insecta</taxon>
        <taxon>Pterygota</taxon>
        <taxon>Neoptera</taxon>
        <taxon>Paraneoptera</taxon>
        <taxon>Hemiptera</taxon>
        <taxon>Heteroptera</taxon>
        <taxon>Panheteroptera</taxon>
        <taxon>Cimicomorpha</taxon>
        <taxon>Miridae</taxon>
        <taxon>Dicyphina</taxon>
        <taxon>Nesidiocoris</taxon>
    </lineage>
</organism>
<sequence length="86" mass="10051">MKRTNRIAVLQGSPHFSAPKRYMSLSSVTDSKEKEEWKIWLEENTARLEKEGRYREANDTDKVPTGGRGRGREAYKNNGKRDPKRR</sequence>